<feature type="transmembrane region" description="Helical" evidence="10">
    <location>
        <begin position="56"/>
        <end position="77"/>
    </location>
</feature>
<name>A0A1H4DFY6_9BACT</name>
<evidence type="ECO:0000259" key="11">
    <source>
        <dbReference type="PROSITE" id="PS51794"/>
    </source>
</evidence>
<keyword evidence="5 10" id="KW-0548">Nucleotidyltransferase</keyword>
<comment type="catalytic activity">
    <reaction evidence="1 10">
        <text>2 ATP = 3',3'-c-di-AMP + 2 diphosphate</text>
        <dbReference type="Rhea" id="RHEA:35655"/>
        <dbReference type="ChEBI" id="CHEBI:30616"/>
        <dbReference type="ChEBI" id="CHEBI:33019"/>
        <dbReference type="ChEBI" id="CHEBI:71500"/>
        <dbReference type="EC" id="2.7.7.85"/>
    </reaction>
</comment>
<dbReference type="GO" id="GO:0004016">
    <property type="term" value="F:adenylate cyclase activity"/>
    <property type="evidence" value="ECO:0007669"/>
    <property type="project" value="UniProtKB-UniRule"/>
</dbReference>
<keyword evidence="3 10" id="KW-0808">Transferase</keyword>
<dbReference type="FunFam" id="3.40.1700.10:FF:000002">
    <property type="entry name" value="Diadenylate cyclase"/>
    <property type="match status" value="1"/>
</dbReference>
<evidence type="ECO:0000256" key="3">
    <source>
        <dbReference type="ARBA" id="ARBA00022679"/>
    </source>
</evidence>
<keyword evidence="8 10" id="KW-1133">Transmembrane helix</keyword>
<dbReference type="GO" id="GO:0106408">
    <property type="term" value="F:diadenylate cyclase activity"/>
    <property type="evidence" value="ECO:0007669"/>
    <property type="project" value="UniProtKB-EC"/>
</dbReference>
<comment type="caution">
    <text evidence="10">Lacks conserved residue(s) required for the propagation of feature annotation.</text>
</comment>
<evidence type="ECO:0000256" key="4">
    <source>
        <dbReference type="ARBA" id="ARBA00022692"/>
    </source>
</evidence>
<keyword evidence="9 10" id="KW-0472">Membrane</keyword>
<dbReference type="Gene3D" id="3.40.1700.10">
    <property type="entry name" value="DNA integrity scanning protein, DisA, N-terminal domain"/>
    <property type="match status" value="1"/>
</dbReference>
<evidence type="ECO:0000256" key="8">
    <source>
        <dbReference type="ARBA" id="ARBA00022989"/>
    </source>
</evidence>
<dbReference type="PANTHER" id="PTHR34185:SF1">
    <property type="entry name" value="DIADENYLATE CYCLASE"/>
    <property type="match status" value="1"/>
</dbReference>
<evidence type="ECO:0000256" key="6">
    <source>
        <dbReference type="ARBA" id="ARBA00022741"/>
    </source>
</evidence>
<dbReference type="InterPro" id="IPR036888">
    <property type="entry name" value="DNA_integrity_DisA_N_sf"/>
</dbReference>
<keyword evidence="13" id="KW-1185">Reference proteome</keyword>
<keyword evidence="4 10" id="KW-0812">Transmembrane</keyword>
<dbReference type="Pfam" id="PF02457">
    <property type="entry name" value="DAC"/>
    <property type="match status" value="1"/>
</dbReference>
<organism evidence="12 13">
    <name type="scientific">Alistipes timonensis JC136</name>
    <dbReference type="NCBI Taxonomy" id="1033731"/>
    <lineage>
        <taxon>Bacteria</taxon>
        <taxon>Pseudomonadati</taxon>
        <taxon>Bacteroidota</taxon>
        <taxon>Bacteroidia</taxon>
        <taxon>Bacteroidales</taxon>
        <taxon>Rikenellaceae</taxon>
        <taxon>Alistipes</taxon>
    </lineage>
</organism>
<evidence type="ECO:0000256" key="5">
    <source>
        <dbReference type="ARBA" id="ARBA00022695"/>
    </source>
</evidence>
<feature type="transmembrane region" description="Helical" evidence="10">
    <location>
        <begin position="32"/>
        <end position="50"/>
    </location>
</feature>
<keyword evidence="2 10" id="KW-1003">Cell membrane</keyword>
<evidence type="ECO:0000256" key="2">
    <source>
        <dbReference type="ARBA" id="ARBA00022475"/>
    </source>
</evidence>
<accession>A0A1H4DFY6</accession>
<dbReference type="AlphaFoldDB" id="A0A1H4DFY6"/>
<proteinExistence type="inferred from homology"/>
<reference evidence="12 13" key="1">
    <citation type="submission" date="2016-10" db="EMBL/GenBank/DDBJ databases">
        <authorList>
            <person name="de Groot N.N."/>
        </authorList>
    </citation>
    <scope>NUCLEOTIDE SEQUENCE [LARGE SCALE GENOMIC DNA]</scope>
    <source>
        <strain evidence="12 13">DSM 25383</strain>
    </source>
</reference>
<comment type="similarity">
    <text evidence="10">Belongs to the adenylate cyclase family. DacA/CdaA subfamily.</text>
</comment>
<protein>
    <recommendedName>
        <fullName evidence="10">Diadenylate cyclase</fullName>
        <shortName evidence="10">DAC</shortName>
        <ecNumber evidence="10">2.7.7.85</ecNumber>
    </recommendedName>
    <alternativeName>
        <fullName evidence="10">Cyclic-di-AMP synthase</fullName>
        <shortName evidence="10">c-di-AMP synthase</shortName>
    </alternativeName>
</protein>
<keyword evidence="7 10" id="KW-0067">ATP-binding</keyword>
<dbReference type="EC" id="2.7.7.85" evidence="10"/>
<evidence type="ECO:0000313" key="12">
    <source>
        <dbReference type="EMBL" id="SEA71416.1"/>
    </source>
</evidence>
<dbReference type="InterPro" id="IPR003390">
    <property type="entry name" value="DNA_integrity_scan_DisA_N"/>
</dbReference>
<dbReference type="InterPro" id="IPR045585">
    <property type="entry name" value="CdaA_N"/>
</dbReference>
<dbReference type="PROSITE" id="PS51794">
    <property type="entry name" value="DAC"/>
    <property type="match status" value="1"/>
</dbReference>
<dbReference type="InterPro" id="IPR034701">
    <property type="entry name" value="CdaA"/>
</dbReference>
<dbReference type="EMBL" id="FNRI01000005">
    <property type="protein sequence ID" value="SEA71416.1"/>
    <property type="molecule type" value="Genomic_DNA"/>
</dbReference>
<dbReference type="InterPro" id="IPR014046">
    <property type="entry name" value="C-di-AMP_synthase"/>
</dbReference>
<evidence type="ECO:0000313" key="13">
    <source>
        <dbReference type="Proteomes" id="UP000183253"/>
    </source>
</evidence>
<dbReference type="GO" id="GO:0005524">
    <property type="term" value="F:ATP binding"/>
    <property type="evidence" value="ECO:0007669"/>
    <property type="project" value="UniProtKB-UniRule"/>
</dbReference>
<dbReference type="SUPFAM" id="SSF143597">
    <property type="entry name" value="YojJ-like"/>
    <property type="match status" value="1"/>
</dbReference>
<evidence type="ECO:0000256" key="7">
    <source>
        <dbReference type="ARBA" id="ARBA00022840"/>
    </source>
</evidence>
<feature type="domain" description="DAC" evidence="11">
    <location>
        <begin position="78"/>
        <end position="241"/>
    </location>
</feature>
<evidence type="ECO:0000256" key="9">
    <source>
        <dbReference type="ARBA" id="ARBA00023136"/>
    </source>
</evidence>
<comment type="function">
    <text evidence="10">Catalyzes the condensation of 2 ATP molecules into cyclic di-AMP (c-di-AMP), a second messenger used to regulate differing processes in different bacteria.</text>
</comment>
<comment type="subunit">
    <text evidence="10">Probably a homodimer.</text>
</comment>
<keyword evidence="6 10" id="KW-0547">Nucleotide-binding</keyword>
<dbReference type="HAMAP" id="MF_01499">
    <property type="entry name" value="DacA"/>
    <property type="match status" value="1"/>
</dbReference>
<dbReference type="STRING" id="1033731.SAMN05444145_105265"/>
<evidence type="ECO:0000256" key="10">
    <source>
        <dbReference type="HAMAP-Rule" id="MF_01499"/>
    </source>
</evidence>
<gene>
    <name evidence="10" type="primary">dacA</name>
    <name evidence="12" type="ORF">SAMN05444145_105265</name>
</gene>
<dbReference type="InterPro" id="IPR050338">
    <property type="entry name" value="DisA"/>
</dbReference>
<dbReference type="RefSeq" id="WP_010260816.1">
    <property type="nucleotide sequence ID" value="NZ_CAEG01000005.1"/>
</dbReference>
<dbReference type="PANTHER" id="PTHR34185">
    <property type="entry name" value="DIADENYLATE CYCLASE"/>
    <property type="match status" value="1"/>
</dbReference>
<sequence>MGFVPFTFVDFIDIILVAVIMYWIYRMTKGTNAPYILSGIIAIYLLWVVVRALNMELLSTILGQLISVGAIALIIVFQPELRRFLQMIGMRQKHFNFISRIFSTGEDTVQTNVAPIVTACREMSETKTGALIVIGQQSDLRLIAEGGIALDAKVSTALLKNIFFKNAPLHDGAVLIEGDRIVAAKCILPVTQSDVPKSFGTRHRAAIGMSEISDAIIVVVSEETGDISIAQGGEIRLDIDPVRLQQTLQRYLTINSRKRSKKEVAE</sequence>
<dbReference type="Pfam" id="PF19293">
    <property type="entry name" value="CdaA_N"/>
    <property type="match status" value="1"/>
</dbReference>
<evidence type="ECO:0000256" key="1">
    <source>
        <dbReference type="ARBA" id="ARBA00000877"/>
    </source>
</evidence>
<dbReference type="OrthoDB" id="9807385at2"/>
<dbReference type="NCBIfam" id="TIGR00159">
    <property type="entry name" value="diadenylate cyclase CdaA"/>
    <property type="match status" value="1"/>
</dbReference>
<dbReference type="GO" id="GO:0006171">
    <property type="term" value="P:cAMP biosynthetic process"/>
    <property type="evidence" value="ECO:0007669"/>
    <property type="project" value="InterPro"/>
</dbReference>
<feature type="transmembrane region" description="Helical" evidence="10">
    <location>
        <begin position="6"/>
        <end position="25"/>
    </location>
</feature>
<dbReference type="PIRSF" id="PIRSF004793">
    <property type="entry name" value="UCP004793"/>
    <property type="match status" value="1"/>
</dbReference>
<dbReference type="Proteomes" id="UP000183253">
    <property type="component" value="Unassembled WGS sequence"/>
</dbReference>